<dbReference type="InterPro" id="IPR050695">
    <property type="entry name" value="N-acetylmuramoyl_amidase_3"/>
</dbReference>
<dbReference type="SUPFAM" id="SSF53187">
    <property type="entry name" value="Zn-dependent exopeptidases"/>
    <property type="match status" value="1"/>
</dbReference>
<accession>A0A8J7PGZ7</accession>
<protein>
    <submittedName>
        <fullName evidence="4">N-acetylmuramoyl-L-alanine amidase</fullName>
    </submittedName>
</protein>
<evidence type="ECO:0000256" key="2">
    <source>
        <dbReference type="SAM" id="MobiDB-lite"/>
    </source>
</evidence>
<dbReference type="SMART" id="SM00646">
    <property type="entry name" value="Ami_3"/>
    <property type="match status" value="1"/>
</dbReference>
<comment type="caution">
    <text evidence="4">The sequence shown here is derived from an EMBL/GenBank/DDBJ whole genome shotgun (WGS) entry which is preliminary data.</text>
</comment>
<dbReference type="PANTHER" id="PTHR30404:SF0">
    <property type="entry name" value="N-ACETYLMURAMOYL-L-ALANINE AMIDASE AMIC"/>
    <property type="match status" value="1"/>
</dbReference>
<dbReference type="InterPro" id="IPR002508">
    <property type="entry name" value="MurNAc-LAA_cat"/>
</dbReference>
<reference evidence="4" key="1">
    <citation type="submission" date="2021-02" db="EMBL/GenBank/DDBJ databases">
        <title>Genome-Resolved Metagenomics of a Microbial Community Performing Photosynthetic Biological Nutrient Removal.</title>
        <authorList>
            <person name="Mcdaniel E.A."/>
        </authorList>
    </citation>
    <scope>NUCLEOTIDE SEQUENCE</scope>
    <source>
        <strain evidence="4">UWPOB_OBS1</strain>
    </source>
</reference>
<gene>
    <name evidence="4" type="ORF">J0M35_06315</name>
</gene>
<evidence type="ECO:0000313" key="5">
    <source>
        <dbReference type="Proteomes" id="UP000664277"/>
    </source>
</evidence>
<dbReference type="GO" id="GO:0009253">
    <property type="term" value="P:peptidoglycan catabolic process"/>
    <property type="evidence" value="ECO:0007669"/>
    <property type="project" value="InterPro"/>
</dbReference>
<dbReference type="GO" id="GO:0030288">
    <property type="term" value="C:outer membrane-bounded periplasmic space"/>
    <property type="evidence" value="ECO:0007669"/>
    <property type="project" value="TreeGrafter"/>
</dbReference>
<dbReference type="Pfam" id="PF01520">
    <property type="entry name" value="Amidase_3"/>
    <property type="match status" value="1"/>
</dbReference>
<dbReference type="Gene3D" id="3.40.630.40">
    <property type="entry name" value="Zn-dependent exopeptidases"/>
    <property type="match status" value="1"/>
</dbReference>
<evidence type="ECO:0000256" key="1">
    <source>
        <dbReference type="ARBA" id="ARBA00022801"/>
    </source>
</evidence>
<sequence length="695" mass="74746">MNRVSKFESKSSGATYFKVATLKVAAALFCILTTSALAPFRSAAVLAQSYSQYKSISGPGLKVVSVQEELDKRTIYLHLAEAVTVGRPHFNYLPGERGETVLIADFDGLTLNQTQSRNISLVERSSSQVRGNSSDNRFRNPSYTKFPGIKSVHIALAQVSPPKLRISFTADDPAVLKTVSVGAAPSVLKVSWGEVSGSKYGSSSNSGSSSSSSLVSKSAQAAPILASASASASAPTPAPAAKISSKSAASEAEPPLAPPIYKKDKSATKEKDAKKVAKAKADSNEVSEKPSRGWFSRLKERTLDIIGLSEERSQIESEPDDKMKESSEAGQVQPKQPEKDNVGAAPVERVLPERVEDLGPPPLITLDKVDDAGKGALEIFRVELPNRKDLEYKSFRLQAPDRYVMDIKDMRSIVNAALPDAAASPLVRSIRVGVPNAEVSTGRLVLELEEGVTVDELFNQGSSYMTITLSKGLSQKNSSLSISQAIVVPRAPSETVIVLDAGHGGSDPGAQRSDVNEKDVTLAITAKLKKVLETKGARIVMTRSDDTFVSLEDRVKITNQVNPNLFLSVHINSLQSTSDIHGIETYYQTDRSLPLARRVHESLVAGLAAPDRSVRRARFYVINHTPVPAILAEVGYITNKTERDRLISSDYQNKIANALARGVMLYLQDVNKGSEELAGKQTSQIAASGNSKSAK</sequence>
<dbReference type="Gene3D" id="2.60.40.3500">
    <property type="match status" value="1"/>
</dbReference>
<feature type="region of interest" description="Disordered" evidence="2">
    <location>
        <begin position="309"/>
        <end position="344"/>
    </location>
</feature>
<feature type="region of interest" description="Disordered" evidence="2">
    <location>
        <begin position="229"/>
        <end position="291"/>
    </location>
</feature>
<name>A0A8J7PGZ7_9BACT</name>
<organism evidence="4 5">
    <name type="scientific">Candidatus Obscuribacter phosphatis</name>
    <dbReference type="NCBI Taxonomy" id="1906157"/>
    <lineage>
        <taxon>Bacteria</taxon>
        <taxon>Bacillati</taxon>
        <taxon>Candidatus Melainabacteria</taxon>
        <taxon>Candidatus Obscuribacterales</taxon>
        <taxon>Candidatus Obscuribacteraceae</taxon>
        <taxon>Candidatus Obscuribacter</taxon>
    </lineage>
</organism>
<evidence type="ECO:0000313" key="4">
    <source>
        <dbReference type="EMBL" id="MBN8659958.1"/>
    </source>
</evidence>
<evidence type="ECO:0000259" key="3">
    <source>
        <dbReference type="SMART" id="SM00646"/>
    </source>
</evidence>
<proteinExistence type="predicted"/>
<keyword evidence="1" id="KW-0378">Hydrolase</keyword>
<feature type="domain" description="MurNAc-LAA" evidence="3">
    <location>
        <begin position="555"/>
        <end position="664"/>
    </location>
</feature>
<dbReference type="Proteomes" id="UP000664277">
    <property type="component" value="Unassembled WGS sequence"/>
</dbReference>
<dbReference type="AlphaFoldDB" id="A0A8J7PGZ7"/>
<dbReference type="GO" id="GO:0008745">
    <property type="term" value="F:N-acetylmuramoyl-L-alanine amidase activity"/>
    <property type="evidence" value="ECO:0007669"/>
    <property type="project" value="InterPro"/>
</dbReference>
<dbReference type="CDD" id="cd02696">
    <property type="entry name" value="MurNAc-LAA"/>
    <property type="match status" value="1"/>
</dbReference>
<feature type="compositionally biased region" description="Basic and acidic residues" evidence="2">
    <location>
        <begin position="261"/>
        <end position="291"/>
    </location>
</feature>
<feature type="compositionally biased region" description="Basic and acidic residues" evidence="2">
    <location>
        <begin position="309"/>
        <end position="327"/>
    </location>
</feature>
<dbReference type="PANTHER" id="PTHR30404">
    <property type="entry name" value="N-ACETYLMURAMOYL-L-ALANINE AMIDASE"/>
    <property type="match status" value="1"/>
</dbReference>
<dbReference type="InterPro" id="IPR021731">
    <property type="entry name" value="AMIN_dom"/>
</dbReference>
<dbReference type="EMBL" id="JAFLCK010000006">
    <property type="protein sequence ID" value="MBN8659958.1"/>
    <property type="molecule type" value="Genomic_DNA"/>
</dbReference>
<dbReference type="Pfam" id="PF11741">
    <property type="entry name" value="AMIN"/>
    <property type="match status" value="1"/>
</dbReference>
<feature type="compositionally biased region" description="Low complexity" evidence="2">
    <location>
        <begin position="229"/>
        <end position="254"/>
    </location>
</feature>